<feature type="domain" description="HTH tetR-type" evidence="3">
    <location>
        <begin position="2"/>
        <end position="62"/>
    </location>
</feature>
<dbReference type="EMBL" id="JACXYZ010000002">
    <property type="protein sequence ID" value="MBD3925758.1"/>
    <property type="molecule type" value="Genomic_DNA"/>
</dbReference>
<evidence type="ECO:0000259" key="3">
    <source>
        <dbReference type="PROSITE" id="PS50977"/>
    </source>
</evidence>
<accession>A0ABR8NCA6</accession>
<dbReference type="Gene3D" id="1.10.357.10">
    <property type="entry name" value="Tetracycline Repressor, domain 2"/>
    <property type="match status" value="1"/>
</dbReference>
<keyword evidence="1 2" id="KW-0238">DNA-binding</keyword>
<evidence type="ECO:0000256" key="1">
    <source>
        <dbReference type="ARBA" id="ARBA00023125"/>
    </source>
</evidence>
<protein>
    <submittedName>
        <fullName evidence="4">TetR family transcriptional regulator</fullName>
    </submittedName>
</protein>
<keyword evidence="5" id="KW-1185">Reference proteome</keyword>
<gene>
    <name evidence="4" type="ORF">IEZ26_14080</name>
</gene>
<dbReference type="RefSeq" id="WP_191195636.1">
    <property type="nucleotide sequence ID" value="NZ_JACXYZ010000002.1"/>
</dbReference>
<proteinExistence type="predicted"/>
<dbReference type="PROSITE" id="PS50977">
    <property type="entry name" value="HTH_TETR_2"/>
    <property type="match status" value="1"/>
</dbReference>
<reference evidence="4 5" key="1">
    <citation type="submission" date="2020-09" db="EMBL/GenBank/DDBJ databases">
        <title>novel species in genus Nocardioides.</title>
        <authorList>
            <person name="Zhang G."/>
        </authorList>
    </citation>
    <scope>NUCLEOTIDE SEQUENCE [LARGE SCALE GENOMIC DNA]</scope>
    <source>
        <strain evidence="4 5">KCTC 39551</strain>
    </source>
</reference>
<sequence>MADLRAQLLDAGIELVADQGVSGLTHDAVDARAGVAAGSTEVRFPTNRALVEGVTQRCIEREMEMASGPNGEIEASREGLASAFGAFAHRALGVDRATTLARYMLHAEAARTPALRAFYAVGADEVDTWALDLVRRAGSRHPERDYGIMANYVTGLVFHELALPTPGLDVAGRVRTLIDALGWRAA</sequence>
<organism evidence="4 5">
    <name type="scientific">Nocardioides cavernae</name>
    <dbReference type="NCBI Taxonomy" id="1921566"/>
    <lineage>
        <taxon>Bacteria</taxon>
        <taxon>Bacillati</taxon>
        <taxon>Actinomycetota</taxon>
        <taxon>Actinomycetes</taxon>
        <taxon>Propionibacteriales</taxon>
        <taxon>Nocardioidaceae</taxon>
        <taxon>Nocardioides</taxon>
    </lineage>
</organism>
<evidence type="ECO:0000256" key="2">
    <source>
        <dbReference type="PROSITE-ProRule" id="PRU00335"/>
    </source>
</evidence>
<comment type="caution">
    <text evidence="4">The sequence shown here is derived from an EMBL/GenBank/DDBJ whole genome shotgun (WGS) entry which is preliminary data.</text>
</comment>
<evidence type="ECO:0000313" key="4">
    <source>
        <dbReference type="EMBL" id="MBD3925758.1"/>
    </source>
</evidence>
<evidence type="ECO:0000313" key="5">
    <source>
        <dbReference type="Proteomes" id="UP000618818"/>
    </source>
</evidence>
<dbReference type="InterPro" id="IPR041583">
    <property type="entry name" value="TetR_C_31"/>
</dbReference>
<dbReference type="Pfam" id="PF17940">
    <property type="entry name" value="TetR_C_31"/>
    <property type="match status" value="1"/>
</dbReference>
<dbReference type="SUPFAM" id="SSF46689">
    <property type="entry name" value="Homeodomain-like"/>
    <property type="match status" value="1"/>
</dbReference>
<dbReference type="Proteomes" id="UP000618818">
    <property type="component" value="Unassembled WGS sequence"/>
</dbReference>
<dbReference type="InterPro" id="IPR001647">
    <property type="entry name" value="HTH_TetR"/>
</dbReference>
<name>A0ABR8NCA6_9ACTN</name>
<dbReference type="InterPro" id="IPR009057">
    <property type="entry name" value="Homeodomain-like_sf"/>
</dbReference>
<feature type="DNA-binding region" description="H-T-H motif" evidence="2">
    <location>
        <begin position="25"/>
        <end position="44"/>
    </location>
</feature>